<dbReference type="GO" id="GO:0005737">
    <property type="term" value="C:cytoplasm"/>
    <property type="evidence" value="ECO:0007669"/>
    <property type="project" value="TreeGrafter"/>
</dbReference>
<keyword evidence="4" id="KW-0206">Cytoskeleton</keyword>
<dbReference type="InterPro" id="IPR042618">
    <property type="entry name" value="IQCG"/>
</dbReference>
<keyword evidence="8" id="KW-1185">Reference proteome</keyword>
<name>U6GX12_EIMAC</name>
<comment type="subcellular location">
    <subcellularLocation>
        <location evidence="2">Cell projection</location>
    </subcellularLocation>
    <subcellularLocation>
        <location evidence="1">Cytoplasm</location>
        <location evidence="1">Cytoskeleton</location>
    </subcellularLocation>
</comment>
<keyword evidence="6" id="KW-0175">Coiled coil</keyword>
<feature type="coiled-coil region" evidence="6">
    <location>
        <begin position="89"/>
        <end position="202"/>
    </location>
</feature>
<dbReference type="EMBL" id="HG673102">
    <property type="protein sequence ID" value="CDI83069.1"/>
    <property type="molecule type" value="Genomic_DNA"/>
</dbReference>
<accession>U6GX12</accession>
<evidence type="ECO:0000256" key="5">
    <source>
        <dbReference type="ARBA" id="ARBA00023273"/>
    </source>
</evidence>
<organism evidence="7 8">
    <name type="scientific">Eimeria acervulina</name>
    <name type="common">Coccidian parasite</name>
    <dbReference type="NCBI Taxonomy" id="5801"/>
    <lineage>
        <taxon>Eukaryota</taxon>
        <taxon>Sar</taxon>
        <taxon>Alveolata</taxon>
        <taxon>Apicomplexa</taxon>
        <taxon>Conoidasida</taxon>
        <taxon>Coccidia</taxon>
        <taxon>Eucoccidiorida</taxon>
        <taxon>Eimeriorina</taxon>
        <taxon>Eimeriidae</taxon>
        <taxon>Eimeria</taxon>
    </lineage>
</organism>
<dbReference type="AlphaFoldDB" id="U6GX12"/>
<evidence type="ECO:0000256" key="3">
    <source>
        <dbReference type="ARBA" id="ARBA00022490"/>
    </source>
</evidence>
<evidence type="ECO:0000256" key="6">
    <source>
        <dbReference type="SAM" id="Coils"/>
    </source>
</evidence>
<protein>
    <submittedName>
        <fullName evidence="7">Uncharacterized protein</fullName>
    </submittedName>
</protein>
<keyword evidence="5" id="KW-0966">Cell projection</keyword>
<evidence type="ECO:0000313" key="8">
    <source>
        <dbReference type="Proteomes" id="UP000018050"/>
    </source>
</evidence>
<dbReference type="VEuPathDB" id="ToxoDB:EAH_00032610"/>
<evidence type="ECO:0000256" key="4">
    <source>
        <dbReference type="ARBA" id="ARBA00023212"/>
    </source>
</evidence>
<proteinExistence type="predicted"/>
<gene>
    <name evidence="7" type="ORF">EAH_00032610</name>
</gene>
<evidence type="ECO:0000313" key="7">
    <source>
        <dbReference type="EMBL" id="CDI83069.1"/>
    </source>
</evidence>
<dbReference type="GO" id="GO:0005856">
    <property type="term" value="C:cytoskeleton"/>
    <property type="evidence" value="ECO:0007669"/>
    <property type="project" value="UniProtKB-SubCell"/>
</dbReference>
<dbReference type="RefSeq" id="XP_013247751.1">
    <property type="nucleotide sequence ID" value="XM_013392297.1"/>
</dbReference>
<evidence type="ECO:0000256" key="1">
    <source>
        <dbReference type="ARBA" id="ARBA00004245"/>
    </source>
</evidence>
<dbReference type="OrthoDB" id="354650at2759"/>
<dbReference type="GO" id="GO:0044782">
    <property type="term" value="P:cilium organization"/>
    <property type="evidence" value="ECO:0007669"/>
    <property type="project" value="TreeGrafter"/>
</dbReference>
<reference evidence="7" key="1">
    <citation type="submission" date="2013-10" db="EMBL/GenBank/DDBJ databases">
        <title>Genomic analysis of the causative agents of coccidiosis in chickens.</title>
        <authorList>
            <person name="Reid A.J."/>
            <person name="Blake D."/>
            <person name="Billington K."/>
            <person name="Browne H."/>
            <person name="Dunn M."/>
            <person name="Hung S."/>
            <person name="Kawahara F."/>
            <person name="Miranda-Saavedra D."/>
            <person name="Mourier T."/>
            <person name="Nagra H."/>
            <person name="Otto T.D."/>
            <person name="Rawlings N."/>
            <person name="Sanchez A."/>
            <person name="Sanders M."/>
            <person name="Subramaniam C."/>
            <person name="Tay Y."/>
            <person name="Dear P."/>
            <person name="Doerig C."/>
            <person name="Gruber A."/>
            <person name="Parkinson J."/>
            <person name="Shirley M."/>
            <person name="Wan K.L."/>
            <person name="Berriman M."/>
            <person name="Tomley F."/>
            <person name="Pain A."/>
        </authorList>
    </citation>
    <scope>NUCLEOTIDE SEQUENCE</scope>
    <source>
        <strain evidence="7">Houghton</strain>
    </source>
</reference>
<dbReference type="GeneID" id="25271331"/>
<reference evidence="7" key="2">
    <citation type="submission" date="2013-10" db="EMBL/GenBank/DDBJ databases">
        <authorList>
            <person name="Aslett M."/>
        </authorList>
    </citation>
    <scope>NUCLEOTIDE SEQUENCE</scope>
    <source>
        <strain evidence="7">Houghton</strain>
    </source>
</reference>
<dbReference type="GO" id="GO:0031514">
    <property type="term" value="C:motile cilium"/>
    <property type="evidence" value="ECO:0007669"/>
    <property type="project" value="TreeGrafter"/>
</dbReference>
<evidence type="ECO:0000256" key="2">
    <source>
        <dbReference type="ARBA" id="ARBA00004316"/>
    </source>
</evidence>
<dbReference type="PANTHER" id="PTHR14871">
    <property type="entry name" value="DYNEIN REGULATORY COMPLEX PROTEIN 9"/>
    <property type="match status" value="1"/>
</dbReference>
<dbReference type="PANTHER" id="PTHR14871:SF1">
    <property type="entry name" value="DYNEIN REGULATORY COMPLEX PROTEIN 9"/>
    <property type="match status" value="1"/>
</dbReference>
<dbReference type="OMA" id="KVEEWYA"/>
<keyword evidence="3" id="KW-0963">Cytoplasm</keyword>
<sequence length="282" mass="32608">MGDLTKTNPQLTPVESLRAAILIEEALKQLSFVGKLSKEQRANKDSKFAAYRGDEIIRIIDEQQELQQQQLQLIQETEHLQGLSNKQEYKNSEAKLQQISSRLKETNKELCKNLRQNPNLQANLMKLQRERQRLEEWLTQTAAELRSSFSFKVLLANIAQERQSQERLNEARRRNREVQQAVELLESELKKEAAEFAALQRSAAAEATGIKEKTQKFARQASIKIAYKETALAEQLHGALLLQQQQELQQQKEIEQTKQIIDRDAFVQEKTLEFLQTNIKQA</sequence>
<dbReference type="Proteomes" id="UP000018050">
    <property type="component" value="Unassembled WGS sequence"/>
</dbReference>